<protein>
    <recommendedName>
        <fullName evidence="5">Ribbon-helix-helix protein, copG family</fullName>
    </recommendedName>
</protein>
<feature type="compositionally biased region" description="Basic and acidic residues" evidence="2">
    <location>
        <begin position="161"/>
        <end position="170"/>
    </location>
</feature>
<gene>
    <name evidence="3" type="ORF">ACFR9U_14470</name>
</gene>
<evidence type="ECO:0000313" key="3">
    <source>
        <dbReference type="EMBL" id="MFD1588183.1"/>
    </source>
</evidence>
<feature type="compositionally biased region" description="Low complexity" evidence="2">
    <location>
        <begin position="178"/>
        <end position="188"/>
    </location>
</feature>
<dbReference type="EMBL" id="JBHUDJ010000009">
    <property type="protein sequence ID" value="MFD1588183.1"/>
    <property type="molecule type" value="Genomic_DNA"/>
</dbReference>
<feature type="coiled-coil region" evidence="1">
    <location>
        <begin position="17"/>
        <end position="85"/>
    </location>
</feature>
<proteinExistence type="predicted"/>
<comment type="caution">
    <text evidence="3">The sequence shown here is derived from an EMBL/GenBank/DDBJ whole genome shotgun (WGS) entry which is preliminary data.</text>
</comment>
<name>A0ABD6CEF8_9EURY</name>
<dbReference type="RefSeq" id="WP_247381657.1">
    <property type="nucleotide sequence ID" value="NZ_JALLGV010000011.1"/>
</dbReference>
<keyword evidence="1" id="KW-0175">Coiled coil</keyword>
<accession>A0ABD6CEF8</accession>
<reference evidence="3 4" key="1">
    <citation type="journal article" date="2019" name="Int. J. Syst. Evol. Microbiol.">
        <title>The Global Catalogue of Microorganisms (GCM) 10K type strain sequencing project: providing services to taxonomists for standard genome sequencing and annotation.</title>
        <authorList>
            <consortium name="The Broad Institute Genomics Platform"/>
            <consortium name="The Broad Institute Genome Sequencing Center for Infectious Disease"/>
            <person name="Wu L."/>
            <person name="Ma J."/>
        </authorList>
    </citation>
    <scope>NUCLEOTIDE SEQUENCE [LARGE SCALE GENOMIC DNA]</scope>
    <source>
        <strain evidence="3 4">CGMCC 1.12125</strain>
    </source>
</reference>
<evidence type="ECO:0000256" key="1">
    <source>
        <dbReference type="SAM" id="Coils"/>
    </source>
</evidence>
<evidence type="ECO:0000313" key="4">
    <source>
        <dbReference type="Proteomes" id="UP001597119"/>
    </source>
</evidence>
<keyword evidence="4" id="KW-1185">Reference proteome</keyword>
<evidence type="ECO:0000256" key="2">
    <source>
        <dbReference type="SAM" id="MobiDB-lite"/>
    </source>
</evidence>
<feature type="region of interest" description="Disordered" evidence="2">
    <location>
        <begin position="127"/>
        <end position="225"/>
    </location>
</feature>
<dbReference type="AlphaFoldDB" id="A0ABD6CEF8"/>
<feature type="compositionally biased region" description="Low complexity" evidence="2">
    <location>
        <begin position="135"/>
        <end position="160"/>
    </location>
</feature>
<evidence type="ECO:0008006" key="5">
    <source>
        <dbReference type="Google" id="ProtNLM"/>
    </source>
</evidence>
<dbReference type="Proteomes" id="UP001597119">
    <property type="component" value="Unassembled WGS sequence"/>
</dbReference>
<sequence length="225" mass="24993">MAKKDTRIAIYATAEQKERLQQRADDAEMTLSAYCQDILSQHLQGELFADKNEELAVEQRLEELVGLARDEIEDAAEDIRQTQQKTALHTIALWELLKTDAGAAQRKEAMTDAARRLREDLVKAGIDPDALGEPATQQAKATQTDDTSTATQSDSAAETAKPADDTWKTDDDTETQADDSVSADSPAADADDEAGDEPWWKPTDDEEEEESDDDDDVYIDRDWDI</sequence>
<organism evidence="3 4">
    <name type="scientific">Halorientalis brevis</name>
    <dbReference type="NCBI Taxonomy" id="1126241"/>
    <lineage>
        <taxon>Archaea</taxon>
        <taxon>Methanobacteriati</taxon>
        <taxon>Methanobacteriota</taxon>
        <taxon>Stenosarchaea group</taxon>
        <taxon>Halobacteria</taxon>
        <taxon>Halobacteriales</taxon>
        <taxon>Haloarculaceae</taxon>
        <taxon>Halorientalis</taxon>
    </lineage>
</organism>
<feature type="compositionally biased region" description="Acidic residues" evidence="2">
    <location>
        <begin position="204"/>
        <end position="217"/>
    </location>
</feature>